<evidence type="ECO:0008006" key="3">
    <source>
        <dbReference type="Google" id="ProtNLM"/>
    </source>
</evidence>
<dbReference type="EMBL" id="JAVHNR010000008">
    <property type="protein sequence ID" value="KAK6334962.1"/>
    <property type="molecule type" value="Genomic_DNA"/>
</dbReference>
<accession>A0AAN8RE12</accession>
<gene>
    <name evidence="1" type="ORF">TWF718_010404</name>
</gene>
<comment type="caution">
    <text evidence="1">The sequence shown here is derived from an EMBL/GenBank/DDBJ whole genome shotgun (WGS) entry which is preliminary data.</text>
</comment>
<dbReference type="InterPro" id="IPR036047">
    <property type="entry name" value="F-box-like_dom_sf"/>
</dbReference>
<reference evidence="1 2" key="1">
    <citation type="submission" date="2019-10" db="EMBL/GenBank/DDBJ databases">
        <authorList>
            <person name="Palmer J.M."/>
        </authorList>
    </citation>
    <scope>NUCLEOTIDE SEQUENCE [LARGE SCALE GENOMIC DNA]</scope>
    <source>
        <strain evidence="1 2">TWF718</strain>
    </source>
</reference>
<sequence length="347" mass="40552">MTSHPLLSLPAELHLEILSHLPSLSDQISASQAYPPWKTLISKTESLKRHRYHYRRPWKQEGLHNLLAPAHYHTFLGLTTKSGVITSYSLYTFDRLHDDWHEKLAQVVHYRKRFPHRYGPGKRMFEDDDEDLGVNRRDYTDFSKLLKTLDISELGFLDEPLFSPYLPKDVIEEDWAHPLDFSYKNADRYEWAVLGKMFFEGFPITLRSTECPLLKHPTPRDFYTFYQRPTEFPSAEITLRQVAEKVVSALQKKIPEPIPEPVQLYGYRSITPKVPDRSAGVMRSEGMDPEKEHIVLLDENWYKTAWTVGEVGIAAFVIPCDDDEREIVVKRIKSREAEAQRLVEYTF</sequence>
<dbReference type="Proteomes" id="UP001313282">
    <property type="component" value="Unassembled WGS sequence"/>
</dbReference>
<dbReference type="AlphaFoldDB" id="A0AAN8RE12"/>
<keyword evidence="2" id="KW-1185">Reference proteome</keyword>
<dbReference type="SUPFAM" id="SSF81383">
    <property type="entry name" value="F-box domain"/>
    <property type="match status" value="1"/>
</dbReference>
<proteinExistence type="predicted"/>
<organism evidence="1 2">
    <name type="scientific">Orbilia javanica</name>
    <dbReference type="NCBI Taxonomy" id="47235"/>
    <lineage>
        <taxon>Eukaryota</taxon>
        <taxon>Fungi</taxon>
        <taxon>Dikarya</taxon>
        <taxon>Ascomycota</taxon>
        <taxon>Pezizomycotina</taxon>
        <taxon>Orbiliomycetes</taxon>
        <taxon>Orbiliales</taxon>
        <taxon>Orbiliaceae</taxon>
        <taxon>Orbilia</taxon>
    </lineage>
</organism>
<name>A0AAN8RE12_9PEZI</name>
<evidence type="ECO:0000313" key="1">
    <source>
        <dbReference type="EMBL" id="KAK6334962.1"/>
    </source>
</evidence>
<protein>
    <recommendedName>
        <fullName evidence="3">F-box domain-containing protein</fullName>
    </recommendedName>
</protein>
<evidence type="ECO:0000313" key="2">
    <source>
        <dbReference type="Proteomes" id="UP001313282"/>
    </source>
</evidence>